<dbReference type="InterPro" id="IPR016181">
    <property type="entry name" value="Acyl_CoA_acyltransferase"/>
</dbReference>
<gene>
    <name evidence="2" type="ORF">ACFOSB_05750</name>
</gene>
<dbReference type="Pfam" id="PF13302">
    <property type="entry name" value="Acetyltransf_3"/>
    <property type="match status" value="1"/>
</dbReference>
<dbReference type="PANTHER" id="PTHR43792:SF1">
    <property type="entry name" value="N-ACETYLTRANSFERASE DOMAIN-CONTAINING PROTEIN"/>
    <property type="match status" value="1"/>
</dbReference>
<dbReference type="EMBL" id="JBHRZG010000006">
    <property type="protein sequence ID" value="MFC3832355.1"/>
    <property type="molecule type" value="Genomic_DNA"/>
</dbReference>
<name>A0ABV7Z5S7_9DEIO</name>
<comment type="caution">
    <text evidence="2">The sequence shown here is derived from an EMBL/GenBank/DDBJ whole genome shotgun (WGS) entry which is preliminary data.</text>
</comment>
<keyword evidence="3" id="KW-1185">Reference proteome</keyword>
<dbReference type="PANTHER" id="PTHR43792">
    <property type="entry name" value="GNAT FAMILY, PUTATIVE (AFU_ORTHOLOGUE AFUA_3G00765)-RELATED-RELATED"/>
    <property type="match status" value="1"/>
</dbReference>
<dbReference type="InterPro" id="IPR051531">
    <property type="entry name" value="N-acetyltransferase"/>
</dbReference>
<feature type="domain" description="N-acetyltransferase" evidence="1">
    <location>
        <begin position="9"/>
        <end position="168"/>
    </location>
</feature>
<dbReference type="Proteomes" id="UP001595803">
    <property type="component" value="Unassembled WGS sequence"/>
</dbReference>
<dbReference type="InterPro" id="IPR000182">
    <property type="entry name" value="GNAT_dom"/>
</dbReference>
<dbReference type="PROSITE" id="PS51186">
    <property type="entry name" value="GNAT"/>
    <property type="match status" value="1"/>
</dbReference>
<evidence type="ECO:0000313" key="3">
    <source>
        <dbReference type="Proteomes" id="UP001595803"/>
    </source>
</evidence>
<sequence>MTTLTTPRVTLRPLTPDDLPHVLAYRNDPDVARYQGWPLPATPDAVATLVSDAPLGSPGWVQRAVTLHGGALLGDVGLNTHGPQAELGVTLARPAQGHGYAHEALHALITHAFTDLGLHRVHAGIDPRNTPVAALLTRLGFRHEGTSIQSYLHRGEWTDDARYGLLASEWRGGAAEE</sequence>
<organism evidence="2 3">
    <name type="scientific">Deinococcus rufus</name>
    <dbReference type="NCBI Taxonomy" id="2136097"/>
    <lineage>
        <taxon>Bacteria</taxon>
        <taxon>Thermotogati</taxon>
        <taxon>Deinococcota</taxon>
        <taxon>Deinococci</taxon>
        <taxon>Deinococcales</taxon>
        <taxon>Deinococcaceae</taxon>
        <taxon>Deinococcus</taxon>
    </lineage>
</organism>
<reference evidence="3" key="1">
    <citation type="journal article" date="2019" name="Int. J. Syst. Evol. Microbiol.">
        <title>The Global Catalogue of Microorganisms (GCM) 10K type strain sequencing project: providing services to taxonomists for standard genome sequencing and annotation.</title>
        <authorList>
            <consortium name="The Broad Institute Genomics Platform"/>
            <consortium name="The Broad Institute Genome Sequencing Center for Infectious Disease"/>
            <person name="Wu L."/>
            <person name="Ma J."/>
        </authorList>
    </citation>
    <scope>NUCLEOTIDE SEQUENCE [LARGE SCALE GENOMIC DNA]</scope>
    <source>
        <strain evidence="3">CCTCC AB 2017081</strain>
    </source>
</reference>
<accession>A0ABV7Z5S7</accession>
<dbReference type="SUPFAM" id="SSF55729">
    <property type="entry name" value="Acyl-CoA N-acyltransferases (Nat)"/>
    <property type="match status" value="1"/>
</dbReference>
<evidence type="ECO:0000313" key="2">
    <source>
        <dbReference type="EMBL" id="MFC3832355.1"/>
    </source>
</evidence>
<dbReference type="RefSeq" id="WP_322474232.1">
    <property type="nucleotide sequence ID" value="NZ_JBHRZG010000006.1"/>
</dbReference>
<evidence type="ECO:0000259" key="1">
    <source>
        <dbReference type="PROSITE" id="PS51186"/>
    </source>
</evidence>
<protein>
    <submittedName>
        <fullName evidence="2">GNAT family protein</fullName>
    </submittedName>
</protein>
<proteinExistence type="predicted"/>
<dbReference type="Gene3D" id="3.40.630.30">
    <property type="match status" value="1"/>
</dbReference>